<keyword evidence="3" id="KW-1185">Reference proteome</keyword>
<proteinExistence type="predicted"/>
<evidence type="ECO:0000313" key="2">
    <source>
        <dbReference type="EMBL" id="KAJ5307812.1"/>
    </source>
</evidence>
<accession>A0A9W9PRN7</accession>
<feature type="compositionally biased region" description="Polar residues" evidence="1">
    <location>
        <begin position="659"/>
        <end position="673"/>
    </location>
</feature>
<feature type="compositionally biased region" description="Basic and acidic residues" evidence="1">
    <location>
        <begin position="239"/>
        <end position="255"/>
    </location>
</feature>
<feature type="region of interest" description="Disordered" evidence="1">
    <location>
        <begin position="632"/>
        <end position="730"/>
    </location>
</feature>
<comment type="caution">
    <text evidence="2">The sequence shown here is derived from an EMBL/GenBank/DDBJ whole genome shotgun (WGS) entry which is preliminary data.</text>
</comment>
<evidence type="ECO:0000313" key="3">
    <source>
        <dbReference type="Proteomes" id="UP001147746"/>
    </source>
</evidence>
<feature type="region of interest" description="Disordered" evidence="1">
    <location>
        <begin position="228"/>
        <end position="260"/>
    </location>
</feature>
<reference evidence="2" key="1">
    <citation type="submission" date="2022-12" db="EMBL/GenBank/DDBJ databases">
        <authorList>
            <person name="Petersen C."/>
        </authorList>
    </citation>
    <scope>NUCLEOTIDE SEQUENCE</scope>
    <source>
        <strain evidence="2">IBT 21472</strain>
    </source>
</reference>
<sequence>MPQSFDYPSIQPRPFSLPMAYVSPQAPSTPQARPLPLFHPHPVAPPPSQMTWGSSSKSPMRPLTPSLNQLSITKTSNERTSGRISRPLIPTVEPFQPASSRVTLEVEMMAVRSNQAMKSQTSGSPIPHAGRKVSRPLSAHVAPFEPSSYHVPLGTIVSPAEESEVLSFKNTTERSAEPPEDRSFTTFLEGDRLEKEATSHFSNLQLRESARDIVRVKQLESGCRQYLFSPQSNVPTPGHRVEQRVSPERNRRLESVSEDTELTDPVPVYHAHQEMINPTFASQCPTCPGYGHSNPYGHFTPNPRREPAMIQESDSYSPRLTTQEIEVLTRAAERQARLWLEAERIEKDRIEMEDEMMKKRAIVQLSLEARQDSRLEREGYDYTRPEVLVRDHQRRDESAARAAESQLEYDARIWRTFYPFWGQQPPCPRFPEAHTRASNHNIQELVTMFEVVFCNMAGYRYGYINYRPLHVAPPSTLSQMSELPRHRPSWIPGPAPTQTDWEDPSICDNTDACRNIRENSCFVPYMEPTGMHRPPISRDPCIEPLIGQDTLPHIPPFIPDFPGQSLQESAWLRGISLRPHQPPPSAQSNFNQARNSTSSTWSASVRTSVNPPRFTFDPSHAPVSMMARSQALYPAPESPKSYNSPSPRISRSQKIHRQIPQSPNSYRNTPSSQRARRQTIYPVLHSPKFYNDNSSPSTRNKHTYRQGPQSPNSIDTTPSSLKRRRRPRKK</sequence>
<feature type="compositionally biased region" description="Polar residues" evidence="1">
    <location>
        <begin position="640"/>
        <end position="650"/>
    </location>
</feature>
<gene>
    <name evidence="2" type="ORF">N7476_008468</name>
</gene>
<feature type="compositionally biased region" description="Pro residues" evidence="1">
    <location>
        <begin position="37"/>
        <end position="48"/>
    </location>
</feature>
<feature type="compositionally biased region" description="Polar residues" evidence="1">
    <location>
        <begin position="586"/>
        <end position="607"/>
    </location>
</feature>
<feature type="compositionally biased region" description="Polar residues" evidence="1">
    <location>
        <begin position="706"/>
        <end position="720"/>
    </location>
</feature>
<feature type="region of interest" description="Disordered" evidence="1">
    <location>
        <begin position="576"/>
        <end position="607"/>
    </location>
</feature>
<feature type="compositionally biased region" description="Basic residues" evidence="1">
    <location>
        <begin position="721"/>
        <end position="730"/>
    </location>
</feature>
<feature type="compositionally biased region" description="Polar residues" evidence="1">
    <location>
        <begin position="49"/>
        <end position="58"/>
    </location>
</feature>
<dbReference type="EMBL" id="JAPZBO010000008">
    <property type="protein sequence ID" value="KAJ5307812.1"/>
    <property type="molecule type" value="Genomic_DNA"/>
</dbReference>
<evidence type="ECO:0000256" key="1">
    <source>
        <dbReference type="SAM" id="MobiDB-lite"/>
    </source>
</evidence>
<name>A0A9W9PRN7_9EURO</name>
<dbReference type="AlphaFoldDB" id="A0A9W9PRN7"/>
<dbReference type="Proteomes" id="UP001147746">
    <property type="component" value="Unassembled WGS sequence"/>
</dbReference>
<reference evidence="2" key="2">
    <citation type="journal article" date="2023" name="IMA Fungus">
        <title>Comparative genomic study of the Penicillium genus elucidates a diverse pangenome and 15 lateral gene transfer events.</title>
        <authorList>
            <person name="Petersen C."/>
            <person name="Sorensen T."/>
            <person name="Nielsen M.R."/>
            <person name="Sondergaard T.E."/>
            <person name="Sorensen J.L."/>
            <person name="Fitzpatrick D.A."/>
            <person name="Frisvad J.C."/>
            <person name="Nielsen K.L."/>
        </authorList>
    </citation>
    <scope>NUCLEOTIDE SEQUENCE</scope>
    <source>
        <strain evidence="2">IBT 21472</strain>
    </source>
</reference>
<organism evidence="2 3">
    <name type="scientific">Penicillium atrosanguineum</name>
    <dbReference type="NCBI Taxonomy" id="1132637"/>
    <lineage>
        <taxon>Eukaryota</taxon>
        <taxon>Fungi</taxon>
        <taxon>Dikarya</taxon>
        <taxon>Ascomycota</taxon>
        <taxon>Pezizomycotina</taxon>
        <taxon>Eurotiomycetes</taxon>
        <taxon>Eurotiomycetidae</taxon>
        <taxon>Eurotiales</taxon>
        <taxon>Aspergillaceae</taxon>
        <taxon>Penicillium</taxon>
    </lineage>
</organism>
<feature type="region of interest" description="Disordered" evidence="1">
    <location>
        <begin position="1"/>
        <end position="82"/>
    </location>
</feature>
<protein>
    <submittedName>
        <fullName evidence="2">Uncharacterized protein</fullName>
    </submittedName>
</protein>
<feature type="compositionally biased region" description="Polar residues" evidence="1">
    <location>
        <begin position="65"/>
        <end position="75"/>
    </location>
</feature>